<evidence type="ECO:0000313" key="3">
    <source>
        <dbReference type="EMBL" id="MBB3102284.1"/>
    </source>
</evidence>
<name>A0A839T1L1_AZOMA</name>
<dbReference type="AlphaFoldDB" id="A0A839T1L1"/>
<dbReference type="EMBL" id="JACHXI010000002">
    <property type="protein sequence ID" value="MBB3102284.1"/>
    <property type="molecule type" value="Genomic_DNA"/>
</dbReference>
<comment type="caution">
    <text evidence="3">The sequence shown here is derived from an EMBL/GenBank/DDBJ whole genome shotgun (WGS) entry which is preliminary data.</text>
</comment>
<dbReference type="Proteomes" id="UP000549250">
    <property type="component" value="Unassembled WGS sequence"/>
</dbReference>
<protein>
    <submittedName>
        <fullName evidence="3">Putative membrane protein</fullName>
    </submittedName>
</protein>
<dbReference type="PANTHER" id="PTHR38593">
    <property type="entry name" value="BLR2558 PROTEIN"/>
    <property type="match status" value="1"/>
</dbReference>
<dbReference type="Gene3D" id="1.20.1260.10">
    <property type="match status" value="1"/>
</dbReference>
<feature type="domain" description="DUF4142" evidence="2">
    <location>
        <begin position="30"/>
        <end position="164"/>
    </location>
</feature>
<dbReference type="PANTHER" id="PTHR38593:SF1">
    <property type="entry name" value="BLR2558 PROTEIN"/>
    <property type="match status" value="1"/>
</dbReference>
<dbReference type="InterPro" id="IPR012347">
    <property type="entry name" value="Ferritin-like"/>
</dbReference>
<sequence length="175" mass="19923">MKNITKILFSGFFVFLYGLTSHLAIAAVDTEDFVDEASAKVIAEIETAKLALQKSTTPDIKSFAQKAIDDHTKNKIKLSQLARENNLEVSDDATLMDRAKAMILKWRDGENFDKAYVNNQISIHEQSIKLYDEYLRDGENAAVKQYVKSTLPTLEMHLKEAQELAVKYKFDDKEQ</sequence>
<evidence type="ECO:0000256" key="1">
    <source>
        <dbReference type="SAM" id="SignalP"/>
    </source>
</evidence>
<reference evidence="3 4" key="1">
    <citation type="submission" date="2020-08" db="EMBL/GenBank/DDBJ databases">
        <title>Genomic Encyclopedia of Type Strains, Phase III (KMG-III): the genomes of soil and plant-associated and newly described type strains.</title>
        <authorList>
            <person name="Whitman W."/>
        </authorList>
    </citation>
    <scope>NUCLEOTIDE SEQUENCE [LARGE SCALE GENOMIC DNA]</scope>
    <source>
        <strain evidence="3 4">CECT 4462</strain>
    </source>
</reference>
<organism evidence="3 4">
    <name type="scientific">Azomonas macrocytogenes</name>
    <name type="common">Azotobacter macrocytogenes</name>
    <dbReference type="NCBI Taxonomy" id="69962"/>
    <lineage>
        <taxon>Bacteria</taxon>
        <taxon>Pseudomonadati</taxon>
        <taxon>Pseudomonadota</taxon>
        <taxon>Gammaproteobacteria</taxon>
        <taxon>Pseudomonadales</taxon>
        <taxon>Pseudomonadaceae</taxon>
        <taxon>Azomonas</taxon>
    </lineage>
</organism>
<accession>A0A839T1L1</accession>
<proteinExistence type="predicted"/>
<evidence type="ECO:0000313" key="4">
    <source>
        <dbReference type="Proteomes" id="UP000549250"/>
    </source>
</evidence>
<dbReference type="InterPro" id="IPR025419">
    <property type="entry name" value="DUF4142"/>
</dbReference>
<evidence type="ECO:0000259" key="2">
    <source>
        <dbReference type="Pfam" id="PF13628"/>
    </source>
</evidence>
<feature type="signal peptide" evidence="1">
    <location>
        <begin position="1"/>
        <end position="26"/>
    </location>
</feature>
<dbReference type="RefSeq" id="WP_183165282.1">
    <property type="nucleotide sequence ID" value="NZ_JACHXI010000002.1"/>
</dbReference>
<feature type="chain" id="PRO_5032490753" evidence="1">
    <location>
        <begin position="27"/>
        <end position="175"/>
    </location>
</feature>
<keyword evidence="4" id="KW-1185">Reference proteome</keyword>
<keyword evidence="1" id="KW-0732">Signal</keyword>
<gene>
    <name evidence="3" type="ORF">FHR87_000657</name>
</gene>
<dbReference type="Pfam" id="PF13628">
    <property type="entry name" value="DUF4142"/>
    <property type="match status" value="1"/>
</dbReference>